<dbReference type="Proteomes" id="UP000183685">
    <property type="component" value="Unassembled WGS sequence"/>
</dbReference>
<gene>
    <name evidence="1" type="ORF">SAMN04488071_1829</name>
</gene>
<accession>A0A1G6ZIX7</accession>
<dbReference type="RefSeq" id="WP_068304519.1">
    <property type="nucleotide sequence ID" value="NZ_DAIOMO010000004.1"/>
</dbReference>
<dbReference type="STRING" id="637679.GCA_001550055_02026"/>
<keyword evidence="2" id="KW-1185">Reference proteome</keyword>
<proteinExistence type="predicted"/>
<sequence length="236" mass="26346">MTNLVALNVEQHADLKVNDNIGFDHVANQHVVPVVAHEFVQVSTDVPVVFVKHAETGQFQSVAMLGLQPGENLLVKDGKWLGMYIPGIVATFPFRLMPTQHDETQLMLALDTDAKQVGSEGQALFLDGKETDYLTNRKEAITAYFEHSQITQGLIQLIAELDLLVERNLTVEVNGQQINLNGIYVIDEKKLNELDDEKSLDLKKRGVLHVIYAHLISINQIRRLGKLKSELGESEA</sequence>
<evidence type="ECO:0000313" key="2">
    <source>
        <dbReference type="Proteomes" id="UP000183685"/>
    </source>
</evidence>
<dbReference type="EMBL" id="FNAK01000004">
    <property type="protein sequence ID" value="SDE02372.1"/>
    <property type="molecule type" value="Genomic_DNA"/>
</dbReference>
<evidence type="ECO:0000313" key="1">
    <source>
        <dbReference type="EMBL" id="SDE02372.1"/>
    </source>
</evidence>
<dbReference type="InterPro" id="IPR010836">
    <property type="entry name" value="SapC"/>
</dbReference>
<dbReference type="Pfam" id="PF07277">
    <property type="entry name" value="SapC"/>
    <property type="match status" value="1"/>
</dbReference>
<organism evidence="1 2">
    <name type="scientific">Kordiimonas lacus</name>
    <dbReference type="NCBI Taxonomy" id="637679"/>
    <lineage>
        <taxon>Bacteria</taxon>
        <taxon>Pseudomonadati</taxon>
        <taxon>Pseudomonadota</taxon>
        <taxon>Alphaproteobacteria</taxon>
        <taxon>Kordiimonadales</taxon>
        <taxon>Kordiimonadaceae</taxon>
        <taxon>Kordiimonas</taxon>
    </lineage>
</organism>
<protein>
    <submittedName>
        <fullName evidence="1">SapC protein</fullName>
    </submittedName>
</protein>
<reference evidence="1 2" key="1">
    <citation type="submission" date="2016-10" db="EMBL/GenBank/DDBJ databases">
        <authorList>
            <person name="de Groot N.N."/>
        </authorList>
    </citation>
    <scope>NUCLEOTIDE SEQUENCE [LARGE SCALE GENOMIC DNA]</scope>
    <source>
        <strain evidence="1 2">CGMCC 1.9109</strain>
    </source>
</reference>
<name>A0A1G6ZIX7_9PROT</name>
<dbReference type="AlphaFoldDB" id="A0A1G6ZIX7"/>
<dbReference type="OrthoDB" id="8888710at2"/>